<dbReference type="Proteomes" id="UP000017559">
    <property type="component" value="Unassembled WGS sequence"/>
</dbReference>
<reference evidence="1 2" key="1">
    <citation type="journal article" date="2014" name="BMC Genomics">
        <title>Genome and secretome analysis of the hemibiotrophic fungal pathogen, Moniliophthora roreri, which causes frosty pod rot disease of cacao: mechanisms of the biotrophic and necrotrophic phases.</title>
        <authorList>
            <person name="Meinhardt L.W."/>
            <person name="Costa G.G.L."/>
            <person name="Thomazella D.P.T."/>
            <person name="Teixeira P.J.P.L."/>
            <person name="Carazzolle M.F."/>
            <person name="Schuster S.C."/>
            <person name="Carlson J.E."/>
            <person name="Guiltinan M.J."/>
            <person name="Mieczkowski P."/>
            <person name="Farmer A."/>
            <person name="Ramaraj T."/>
            <person name="Crozier J."/>
            <person name="Davis R.E."/>
            <person name="Shao J."/>
            <person name="Melnick R.L."/>
            <person name="Pereira G.A.G."/>
            <person name="Bailey B.A."/>
        </authorList>
    </citation>
    <scope>NUCLEOTIDE SEQUENCE [LARGE SCALE GENOMIC DNA]</scope>
    <source>
        <strain evidence="1 2">MCA 2997</strain>
    </source>
</reference>
<keyword evidence="2" id="KW-1185">Reference proteome</keyword>
<evidence type="ECO:0000313" key="2">
    <source>
        <dbReference type="Proteomes" id="UP000017559"/>
    </source>
</evidence>
<dbReference type="EMBL" id="AWSO01000617">
    <property type="protein sequence ID" value="ESK88830.1"/>
    <property type="molecule type" value="Genomic_DNA"/>
</dbReference>
<dbReference type="KEGG" id="mrr:Moror_17074"/>
<dbReference type="HOGENOM" id="CLU_780946_0_0_1"/>
<sequence>MGSSTKAYGLVNNVQDQQISSCPSSRWRLASAYLGDLTNIGEDQKNHNVYKVNVHLSRGTRKQKPSIFDKYVRIPTGKTQLLDLVFESTPNFKSDGIENETKEPPVRQAVHVIRIACERNRGFLRVSYTGPGAQQAFKRDFFETLTSSSRRSLEVAQLYGYSNSEVLPALIFYDVPVNTIRSHHKYSALLDLYMSSRWRCMMDSSEQGPQIMQTFDFTRELWIQPRSGGLCIGPLGPDGYPHIMYPRANSVVNGPTLPMELYEDVNLLQYHGRYLSDREFLLALSILSLELNPFLPGTEADLLRLPSSIYSIARNQTIATCPRFHMSWYLAPQDSRQSMEQWC</sequence>
<name>V2X8N1_MONRO</name>
<organism evidence="1 2">
    <name type="scientific">Moniliophthora roreri (strain MCA 2997)</name>
    <name type="common">Cocoa frosty pod rot fungus</name>
    <name type="synonym">Crinipellis roreri</name>
    <dbReference type="NCBI Taxonomy" id="1381753"/>
    <lineage>
        <taxon>Eukaryota</taxon>
        <taxon>Fungi</taxon>
        <taxon>Dikarya</taxon>
        <taxon>Basidiomycota</taxon>
        <taxon>Agaricomycotina</taxon>
        <taxon>Agaricomycetes</taxon>
        <taxon>Agaricomycetidae</taxon>
        <taxon>Agaricales</taxon>
        <taxon>Marasmiineae</taxon>
        <taxon>Marasmiaceae</taxon>
        <taxon>Moniliophthora</taxon>
    </lineage>
</organism>
<evidence type="ECO:0000313" key="1">
    <source>
        <dbReference type="EMBL" id="ESK88830.1"/>
    </source>
</evidence>
<gene>
    <name evidence="1" type="ORF">Moror_17074</name>
</gene>
<protein>
    <submittedName>
        <fullName evidence="1">Uncharacterized protein</fullName>
    </submittedName>
</protein>
<dbReference type="OrthoDB" id="10450954at2759"/>
<proteinExistence type="predicted"/>
<accession>V2X8N1</accession>
<comment type="caution">
    <text evidence="1">The sequence shown here is derived from an EMBL/GenBank/DDBJ whole genome shotgun (WGS) entry which is preliminary data.</text>
</comment>
<dbReference type="AlphaFoldDB" id="V2X8N1"/>